<dbReference type="EMBL" id="FNUT01000005">
    <property type="protein sequence ID" value="SEG12582.1"/>
    <property type="molecule type" value="Genomic_DNA"/>
</dbReference>
<dbReference type="Proteomes" id="UP000236731">
    <property type="component" value="Unassembled WGS sequence"/>
</dbReference>
<organism evidence="3 4">
    <name type="scientific">Sphingobacterium lactis</name>
    <dbReference type="NCBI Taxonomy" id="797291"/>
    <lineage>
        <taxon>Bacteria</taxon>
        <taxon>Pseudomonadati</taxon>
        <taxon>Bacteroidota</taxon>
        <taxon>Sphingobacteriia</taxon>
        <taxon>Sphingobacteriales</taxon>
        <taxon>Sphingobacteriaceae</taxon>
        <taxon>Sphingobacterium</taxon>
    </lineage>
</organism>
<keyword evidence="1" id="KW-1133">Transmembrane helix</keyword>
<dbReference type="AlphaFoldDB" id="A0A1H5XLJ4"/>
<protein>
    <submittedName>
        <fullName evidence="3">Glycosyltransferase, catalytic subunit of cellulose synthase and poly-beta-1,6-N-acetylglucosamine synthase</fullName>
    </submittedName>
</protein>
<keyword evidence="1" id="KW-0472">Membrane</keyword>
<keyword evidence="1" id="KW-0812">Transmembrane</keyword>
<sequence length="335" mass="37901">MFFSIIVPLYNRPVEIKEMLNSLLDQRYPHFEVIVVEDGSTKKADQIVEKFKDRLDVSYFFKENEGQGFARNYGFERAKGDFFIVFDSDIIVPADYFDQVLAGLERDGLDAFGGPDAAHPSFTAIQKAISYSMTSPFTTGGIRGNKKHVGQFHPRSFNLGISRAVWEKTGGFKLSRRSEDIEFSIRMINAGFKVGLIPEAYVYHKRRTSFQQFYKQTHNFGKGRIDIYCLYPKELKPVHALPAVFVVGLSVLLMINVINLLTMDAIYFLHILGLLGNTFLILYTVLLFLHALVTTKSLKVALLSVVAAFTQLIAYGSGFLSQYAHKFITNKKVGE</sequence>
<dbReference type="PANTHER" id="PTHR43685:SF2">
    <property type="entry name" value="GLYCOSYLTRANSFERASE 2-LIKE DOMAIN-CONTAINING PROTEIN"/>
    <property type="match status" value="1"/>
</dbReference>
<dbReference type="InterPro" id="IPR001173">
    <property type="entry name" value="Glyco_trans_2-like"/>
</dbReference>
<dbReference type="InterPro" id="IPR050834">
    <property type="entry name" value="Glycosyltransf_2"/>
</dbReference>
<feature type="transmembrane region" description="Helical" evidence="1">
    <location>
        <begin position="240"/>
        <end position="261"/>
    </location>
</feature>
<dbReference type="OrthoDB" id="9813550at2"/>
<name>A0A1H5XLJ4_9SPHI</name>
<feature type="domain" description="Glycosyltransferase 2-like" evidence="2">
    <location>
        <begin position="4"/>
        <end position="143"/>
    </location>
</feature>
<evidence type="ECO:0000313" key="3">
    <source>
        <dbReference type="EMBL" id="SEG12582.1"/>
    </source>
</evidence>
<dbReference type="RefSeq" id="WP_103905968.1">
    <property type="nucleotide sequence ID" value="NZ_CP049246.1"/>
</dbReference>
<gene>
    <name evidence="3" type="ORF">SAMN05421877_10543</name>
</gene>
<evidence type="ECO:0000259" key="2">
    <source>
        <dbReference type="Pfam" id="PF00535"/>
    </source>
</evidence>
<evidence type="ECO:0000256" key="1">
    <source>
        <dbReference type="SAM" id="Phobius"/>
    </source>
</evidence>
<feature type="transmembrane region" description="Helical" evidence="1">
    <location>
        <begin position="300"/>
        <end position="320"/>
    </location>
</feature>
<evidence type="ECO:0000313" key="4">
    <source>
        <dbReference type="Proteomes" id="UP000236731"/>
    </source>
</evidence>
<dbReference type="PANTHER" id="PTHR43685">
    <property type="entry name" value="GLYCOSYLTRANSFERASE"/>
    <property type="match status" value="1"/>
</dbReference>
<dbReference type="SUPFAM" id="SSF53448">
    <property type="entry name" value="Nucleotide-diphospho-sugar transferases"/>
    <property type="match status" value="1"/>
</dbReference>
<dbReference type="GO" id="GO:0016740">
    <property type="term" value="F:transferase activity"/>
    <property type="evidence" value="ECO:0007669"/>
    <property type="project" value="UniProtKB-KW"/>
</dbReference>
<reference evidence="4" key="1">
    <citation type="submission" date="2016-10" db="EMBL/GenBank/DDBJ databases">
        <authorList>
            <person name="Varghese N."/>
            <person name="Submissions S."/>
        </authorList>
    </citation>
    <scope>NUCLEOTIDE SEQUENCE [LARGE SCALE GENOMIC DNA]</scope>
    <source>
        <strain evidence="4">DSM 22361</strain>
    </source>
</reference>
<dbReference type="InterPro" id="IPR029044">
    <property type="entry name" value="Nucleotide-diphossugar_trans"/>
</dbReference>
<proteinExistence type="predicted"/>
<accession>A0A1H5XLJ4</accession>
<keyword evidence="4" id="KW-1185">Reference proteome</keyword>
<feature type="transmembrane region" description="Helical" evidence="1">
    <location>
        <begin position="267"/>
        <end position="293"/>
    </location>
</feature>
<dbReference type="Gene3D" id="3.90.550.10">
    <property type="entry name" value="Spore Coat Polysaccharide Biosynthesis Protein SpsA, Chain A"/>
    <property type="match status" value="1"/>
</dbReference>
<dbReference type="Pfam" id="PF00535">
    <property type="entry name" value="Glycos_transf_2"/>
    <property type="match status" value="1"/>
</dbReference>
<keyword evidence="3" id="KW-0808">Transferase</keyword>